<dbReference type="InterPro" id="IPR027417">
    <property type="entry name" value="P-loop_NTPase"/>
</dbReference>
<dbReference type="SUPFAM" id="SSF52540">
    <property type="entry name" value="P-loop containing nucleoside triphosphate hydrolases"/>
    <property type="match status" value="1"/>
</dbReference>
<sequence>MLTGGPAVGKSTCAAALADAHPPTARIEVDDLRLLLTGAVPPWTGTAGEEQQALGARNACALARNFLAAGVDVVVTDVLTPATAEIYRTELPGVLVVRLRLDFAEAVRRASTRPVHLTEQEFAWVHRRDQDDPPDAEVLLEVDGWDVERQVAELDRLWAGGE</sequence>
<dbReference type="AlphaFoldDB" id="A0A6J4KSP2"/>
<organism evidence="1">
    <name type="scientific">uncultured Friedmanniella sp</name>
    <dbReference type="NCBI Taxonomy" id="335381"/>
    <lineage>
        <taxon>Bacteria</taxon>
        <taxon>Bacillati</taxon>
        <taxon>Actinomycetota</taxon>
        <taxon>Actinomycetes</taxon>
        <taxon>Propionibacteriales</taxon>
        <taxon>Nocardioidaceae</taxon>
        <taxon>Friedmanniella</taxon>
        <taxon>environmental samples</taxon>
    </lineage>
</organism>
<dbReference type="EMBL" id="CADCTT010000246">
    <property type="protein sequence ID" value="CAA9313352.1"/>
    <property type="molecule type" value="Genomic_DNA"/>
</dbReference>
<reference evidence="1" key="1">
    <citation type="submission" date="2020-02" db="EMBL/GenBank/DDBJ databases">
        <authorList>
            <person name="Meier V. D."/>
        </authorList>
    </citation>
    <scope>NUCLEOTIDE SEQUENCE</scope>
    <source>
        <strain evidence="1">AVDCRST_MAG61</strain>
    </source>
</reference>
<dbReference type="Gene3D" id="3.40.50.300">
    <property type="entry name" value="P-loop containing nucleotide triphosphate hydrolases"/>
    <property type="match status" value="1"/>
</dbReference>
<gene>
    <name evidence="1" type="ORF">AVDCRST_MAG61-1886</name>
</gene>
<proteinExistence type="predicted"/>
<accession>A0A6J4KSP2</accession>
<protein>
    <submittedName>
        <fullName evidence="1">Uncharacterized protein</fullName>
    </submittedName>
</protein>
<evidence type="ECO:0000313" key="1">
    <source>
        <dbReference type="EMBL" id="CAA9313352.1"/>
    </source>
</evidence>
<name>A0A6J4KSP2_9ACTN</name>